<evidence type="ECO:0000313" key="3">
    <source>
        <dbReference type="Proteomes" id="UP000034653"/>
    </source>
</evidence>
<gene>
    <name evidence="2" type="ORF">UX19_C0005G0019</name>
</gene>
<name>A0A0G1MVJ9_9BACT</name>
<organism evidence="2 3">
    <name type="scientific">Candidatus Woesebacteria bacterium GW2011_GWA1_45_8</name>
    <dbReference type="NCBI Taxonomy" id="1618559"/>
    <lineage>
        <taxon>Bacteria</taxon>
        <taxon>Candidatus Woeseibacteriota</taxon>
    </lineage>
</organism>
<dbReference type="Proteomes" id="UP000034653">
    <property type="component" value="Unassembled WGS sequence"/>
</dbReference>
<sequence>LRYFTHLHSYFHGGNLTCQQPIRGLRSFLELTFLISTRFRWYNLAIMPEGETRKQDSSRPKDSETFVPTWLVPSKVELEGLKKQNERLERRIRKINEAVPEGLYDNIEELRRERKGLIEQAQEASEFTLEEVRPFLDRIQVQIREFAASEAKKQDQANEALSRMTGRRLAGVENKGPDEQRSEALELLEEIESNDDSVTGSLNALTTKELERFLSMEGVDEKLKAEVRARLRLQECYALVRAVGGEQEDMIRGYRGAVTLLEARGHLLLSEDFDLLLREGLPQLKIADALDLLQKYAFKEQEIGGEKVRYLGGKTSQEGKNALEGKVVSELGADRKAAKSLQLAIRLAHVTFETSVWNSDVVPVDPMAGAIYLRKEREQKFGKGTDRGPTVTMRLIDGFGTSFFRWASMLRTNSGGGERLFHSDRWERVAESEKDEDLKGSPEIYEEVLRLNRIQEGEDYEQFRLDFKSANYRHLSPRAYGQFLASYIPGILNAKDKLLKSDWKPDDFSRDTIMELLPWFDTHADKTRDLRLKVYFVLGALDEALLQGERLGWGNTEVGQVEDLLTSPVGLGEEGQPVAFLKREQWDYVASTLREWWRAFGNDFIMGSRGVQRVRR</sequence>
<dbReference type="AlphaFoldDB" id="A0A0G1MVJ9"/>
<proteinExistence type="predicted"/>
<evidence type="ECO:0000256" key="1">
    <source>
        <dbReference type="SAM" id="Coils"/>
    </source>
</evidence>
<dbReference type="EMBL" id="LCLG01000005">
    <property type="protein sequence ID" value="KKU12187.1"/>
    <property type="molecule type" value="Genomic_DNA"/>
</dbReference>
<reference evidence="2 3" key="1">
    <citation type="journal article" date="2015" name="Nature">
        <title>rRNA introns, odd ribosomes, and small enigmatic genomes across a large radiation of phyla.</title>
        <authorList>
            <person name="Brown C.T."/>
            <person name="Hug L.A."/>
            <person name="Thomas B.C."/>
            <person name="Sharon I."/>
            <person name="Castelle C.J."/>
            <person name="Singh A."/>
            <person name="Wilkins M.J."/>
            <person name="Williams K.H."/>
            <person name="Banfield J.F."/>
        </authorList>
    </citation>
    <scope>NUCLEOTIDE SEQUENCE [LARGE SCALE GENOMIC DNA]</scope>
</reference>
<feature type="non-terminal residue" evidence="2">
    <location>
        <position position="1"/>
    </location>
</feature>
<feature type="coiled-coil region" evidence="1">
    <location>
        <begin position="78"/>
        <end position="127"/>
    </location>
</feature>
<evidence type="ECO:0000313" key="2">
    <source>
        <dbReference type="EMBL" id="KKU12187.1"/>
    </source>
</evidence>
<protein>
    <submittedName>
        <fullName evidence="2">Uncharacterized protein</fullName>
    </submittedName>
</protein>
<comment type="caution">
    <text evidence="2">The sequence shown here is derived from an EMBL/GenBank/DDBJ whole genome shotgun (WGS) entry which is preliminary data.</text>
</comment>
<keyword evidence="1" id="KW-0175">Coiled coil</keyword>
<accession>A0A0G1MVJ9</accession>